<dbReference type="EMBL" id="QSTP01000008">
    <property type="protein sequence ID" value="RGM71327.1"/>
    <property type="molecule type" value="Genomic_DNA"/>
</dbReference>
<keyword evidence="1" id="KW-0472">Membrane</keyword>
<gene>
    <name evidence="2" type="ORF">DXB99_09005</name>
</gene>
<dbReference type="Proteomes" id="UP000260758">
    <property type="component" value="Unassembled WGS sequence"/>
</dbReference>
<name>A0A3E4Y9B6_9FIRM</name>
<evidence type="ECO:0000256" key="1">
    <source>
        <dbReference type="SAM" id="Phobius"/>
    </source>
</evidence>
<evidence type="ECO:0008006" key="4">
    <source>
        <dbReference type="Google" id="ProtNLM"/>
    </source>
</evidence>
<reference evidence="2 3" key="1">
    <citation type="submission" date="2018-08" db="EMBL/GenBank/DDBJ databases">
        <title>A genome reference for cultivated species of the human gut microbiota.</title>
        <authorList>
            <person name="Zou Y."/>
            <person name="Xue W."/>
            <person name="Luo G."/>
        </authorList>
    </citation>
    <scope>NUCLEOTIDE SEQUENCE [LARGE SCALE GENOMIC DNA]</scope>
    <source>
        <strain evidence="2 3">OM07-13</strain>
    </source>
</reference>
<keyword evidence="1" id="KW-1133">Transmembrane helix</keyword>
<proteinExistence type="predicted"/>
<evidence type="ECO:0000313" key="2">
    <source>
        <dbReference type="EMBL" id="RGM71327.1"/>
    </source>
</evidence>
<sequence>MEDNILNIKKEMIKKAKIKDLSRLEKYMSVQKEIQYLNFEERKLLIAELKRDLKAIDGMSTVKDTIQLCLSIFGIITPCIFSGIFINTGSIEWLSNIAFAIILFSMGMIVIFNFINIYQRNALSYTWYILDALTDYSDDDIFTE</sequence>
<organism evidence="2 3">
    <name type="scientific">Agathobacter rectalis</name>
    <dbReference type="NCBI Taxonomy" id="39491"/>
    <lineage>
        <taxon>Bacteria</taxon>
        <taxon>Bacillati</taxon>
        <taxon>Bacillota</taxon>
        <taxon>Clostridia</taxon>
        <taxon>Lachnospirales</taxon>
        <taxon>Lachnospiraceae</taxon>
        <taxon>Agathobacter</taxon>
    </lineage>
</organism>
<keyword evidence="1" id="KW-0812">Transmembrane</keyword>
<comment type="caution">
    <text evidence="2">The sequence shown here is derived from an EMBL/GenBank/DDBJ whole genome shotgun (WGS) entry which is preliminary data.</text>
</comment>
<feature type="transmembrane region" description="Helical" evidence="1">
    <location>
        <begin position="93"/>
        <end position="115"/>
    </location>
</feature>
<evidence type="ECO:0000313" key="3">
    <source>
        <dbReference type="Proteomes" id="UP000260758"/>
    </source>
</evidence>
<dbReference type="RefSeq" id="WP_117718839.1">
    <property type="nucleotide sequence ID" value="NZ_QSTP01000008.1"/>
</dbReference>
<feature type="transmembrane region" description="Helical" evidence="1">
    <location>
        <begin position="68"/>
        <end position="87"/>
    </location>
</feature>
<protein>
    <recommendedName>
        <fullName evidence="4">DUF4231 domain-containing protein</fullName>
    </recommendedName>
</protein>
<dbReference type="AlphaFoldDB" id="A0A3E4Y9B6"/>
<accession>A0A3E4Y9B6</accession>